<feature type="compositionally biased region" description="Basic and acidic residues" evidence="1">
    <location>
        <begin position="137"/>
        <end position="149"/>
    </location>
</feature>
<feature type="region of interest" description="Disordered" evidence="1">
    <location>
        <begin position="695"/>
        <end position="770"/>
    </location>
</feature>
<feature type="compositionally biased region" description="Polar residues" evidence="1">
    <location>
        <begin position="115"/>
        <end position="127"/>
    </location>
</feature>
<feature type="compositionally biased region" description="Basic and acidic residues" evidence="1">
    <location>
        <begin position="695"/>
        <end position="704"/>
    </location>
</feature>
<proteinExistence type="predicted"/>
<feature type="compositionally biased region" description="Polar residues" evidence="1">
    <location>
        <begin position="1"/>
        <end position="12"/>
    </location>
</feature>
<feature type="region of interest" description="Disordered" evidence="1">
    <location>
        <begin position="1"/>
        <end position="50"/>
    </location>
</feature>
<evidence type="ECO:0000313" key="2">
    <source>
        <dbReference type="EMBL" id="RSH80348.1"/>
    </source>
</evidence>
<feature type="compositionally biased region" description="Basic and acidic residues" evidence="1">
    <location>
        <begin position="219"/>
        <end position="231"/>
    </location>
</feature>
<sequence>MPSSSPGNSNPTFLPPSNAGTGAPPGSTPLPQPTSSMPAVPGSVESALSPRSRRRLAIGLVPHPSSTAAALSELEPVPLRVVNAQSVRGANAHDGDHVTTVNNNASPSPLGRSTLVPSPSTLRSSASIDKALSRTGKVKDSSGEDESHNDLATTSSSRTHLPRSSRLVPTGLGGSTSSRDTVSGQRSVASVIPSQGRHHTGPPSAVIDLTCDDDSGDDIGSHVEVVPRQESGRLNPNSEEKTAPRADRNSSSSRKRSLEDQDETPVASKKPRQASSVRSKSRDNVNQKPDPSVDPASDSDIANAKMPPAQSIPSTTFPWTSPAPGIHLLSAVLHAISEGLPKKERDAVIAQGPELIKSRADVNVNAVEFLVSPSHPLRLNPDNAKVLLGAIVEPDLLTPGRLQFPADIYEHVAALIVRQRLANVEVIEVTDFLQGDDWDLLEKASQALCQVIGKRWRPPLCAQLKTVVIRQSAAEALWGSEDKDKFSGLKRLGKPTSLCIDFNLRSCAEAVILPHSESQRGQDGAYTYGTSAKSRCRPELKIQVDGVQESIAALIQGAWPKINTVNFHVGDITLPSLHRGVTHRVFYSPTVEPFNGPKLLRRTAGRQKKQKVARRFEWVPTLFVSTLLAEAKRCARGEVSVLDERKDVPEAKWEIHYPSSPSDMAADFRRSEELLARIVVDRISLINAGVDEATIDDKADDNPEPKSVGRTRRSTAALALADKTASSTNRKSDSTPELMKSAGGSGSGKSKDMGREKVPDKKGKSAVSVEDKDVLEVPTRQKGGVQYVGWVDYRAHSEAEVVCPCCKSLCFVNDDGSGH</sequence>
<feature type="compositionally biased region" description="Polar residues" evidence="1">
    <location>
        <begin position="175"/>
        <end position="188"/>
    </location>
</feature>
<gene>
    <name evidence="2" type="ORF">EHS24_008924</name>
</gene>
<name>A0A427XNJ2_9TREE</name>
<dbReference type="GeneID" id="39593467"/>
<evidence type="ECO:0000256" key="1">
    <source>
        <dbReference type="SAM" id="MobiDB-lite"/>
    </source>
</evidence>
<dbReference type="EMBL" id="RSCE01000008">
    <property type="protein sequence ID" value="RSH80348.1"/>
    <property type="molecule type" value="Genomic_DNA"/>
</dbReference>
<protein>
    <submittedName>
        <fullName evidence="2">Uncharacterized protein</fullName>
    </submittedName>
</protein>
<feature type="region of interest" description="Disordered" evidence="1">
    <location>
        <begin position="90"/>
        <end position="318"/>
    </location>
</feature>
<organism evidence="2 3">
    <name type="scientific">Apiotrichum porosum</name>
    <dbReference type="NCBI Taxonomy" id="105984"/>
    <lineage>
        <taxon>Eukaryota</taxon>
        <taxon>Fungi</taxon>
        <taxon>Dikarya</taxon>
        <taxon>Basidiomycota</taxon>
        <taxon>Agaricomycotina</taxon>
        <taxon>Tremellomycetes</taxon>
        <taxon>Trichosporonales</taxon>
        <taxon>Trichosporonaceae</taxon>
        <taxon>Apiotrichum</taxon>
    </lineage>
</organism>
<comment type="caution">
    <text evidence="2">The sequence shown here is derived from an EMBL/GenBank/DDBJ whole genome shotgun (WGS) entry which is preliminary data.</text>
</comment>
<feature type="compositionally biased region" description="Basic and acidic residues" evidence="1">
    <location>
        <begin position="238"/>
        <end position="248"/>
    </location>
</feature>
<accession>A0A427XNJ2</accession>
<reference evidence="2 3" key="1">
    <citation type="submission" date="2018-11" db="EMBL/GenBank/DDBJ databases">
        <title>Genome sequence of Apiotrichum porosum DSM 27194.</title>
        <authorList>
            <person name="Aliyu H."/>
            <person name="Gorte O."/>
            <person name="Ochsenreither K."/>
        </authorList>
    </citation>
    <scope>NUCLEOTIDE SEQUENCE [LARGE SCALE GENOMIC DNA]</scope>
    <source>
        <strain evidence="2 3">DSM 27194</strain>
    </source>
</reference>
<keyword evidence="3" id="KW-1185">Reference proteome</keyword>
<feature type="compositionally biased region" description="Low complexity" evidence="1">
    <location>
        <begin position="289"/>
        <end position="300"/>
    </location>
</feature>
<feature type="compositionally biased region" description="Basic and acidic residues" evidence="1">
    <location>
        <begin position="749"/>
        <end position="770"/>
    </location>
</feature>
<dbReference type="AlphaFoldDB" id="A0A427XNJ2"/>
<dbReference type="RefSeq" id="XP_028475295.1">
    <property type="nucleotide sequence ID" value="XM_028624223.1"/>
</dbReference>
<dbReference type="Proteomes" id="UP000279236">
    <property type="component" value="Unassembled WGS sequence"/>
</dbReference>
<evidence type="ECO:0000313" key="3">
    <source>
        <dbReference type="Proteomes" id="UP000279236"/>
    </source>
</evidence>
<feature type="compositionally biased region" description="Polar residues" evidence="1">
    <location>
        <begin position="150"/>
        <end position="159"/>
    </location>
</feature>